<reference evidence="1" key="1">
    <citation type="submission" date="2022-04" db="EMBL/GenBank/DDBJ databases">
        <title>Jade perch genome.</title>
        <authorList>
            <person name="Chao B."/>
        </authorList>
    </citation>
    <scope>NUCLEOTIDE SEQUENCE</scope>
    <source>
        <strain evidence="1">CB-2022</strain>
    </source>
</reference>
<comment type="caution">
    <text evidence="1">The sequence shown here is derived from an EMBL/GenBank/DDBJ whole genome shotgun (WGS) entry which is preliminary data.</text>
</comment>
<evidence type="ECO:0000313" key="2">
    <source>
        <dbReference type="Proteomes" id="UP000831701"/>
    </source>
</evidence>
<keyword evidence="2" id="KW-1185">Reference proteome</keyword>
<accession>A0ACB8WC34</accession>
<dbReference type="EMBL" id="CM041542">
    <property type="protein sequence ID" value="KAI3365373.1"/>
    <property type="molecule type" value="Genomic_DNA"/>
</dbReference>
<name>A0ACB8WC34_9TELE</name>
<organism evidence="1 2">
    <name type="scientific">Scortum barcoo</name>
    <name type="common">barcoo grunter</name>
    <dbReference type="NCBI Taxonomy" id="214431"/>
    <lineage>
        <taxon>Eukaryota</taxon>
        <taxon>Metazoa</taxon>
        <taxon>Chordata</taxon>
        <taxon>Craniata</taxon>
        <taxon>Vertebrata</taxon>
        <taxon>Euteleostomi</taxon>
        <taxon>Actinopterygii</taxon>
        <taxon>Neopterygii</taxon>
        <taxon>Teleostei</taxon>
        <taxon>Neoteleostei</taxon>
        <taxon>Acanthomorphata</taxon>
        <taxon>Eupercaria</taxon>
        <taxon>Centrarchiformes</taxon>
        <taxon>Terapontoidei</taxon>
        <taxon>Terapontidae</taxon>
        <taxon>Scortum</taxon>
    </lineage>
</organism>
<evidence type="ECO:0000313" key="1">
    <source>
        <dbReference type="EMBL" id="KAI3365373.1"/>
    </source>
</evidence>
<proteinExistence type="predicted"/>
<dbReference type="Proteomes" id="UP000831701">
    <property type="component" value="Chromosome 12"/>
</dbReference>
<protein>
    <submittedName>
        <fullName evidence="1">Uncharacterized protein</fullName>
    </submittedName>
</protein>
<gene>
    <name evidence="1" type="ORF">L3Q82_010460</name>
</gene>
<sequence length="137" mass="16022">MPLGRLPREVFQACPTGRRPRGRPRTRWRDYVSRVAWERLGVPPEELDPEVSGSSTFCDDPRLYSWRKNDDSLRRPQSVLQKMMTVMQQVIKVHKDAQREEAEEERTQHTALQDTSVGGQQVFLETETVQNRWTGKN</sequence>